<reference evidence="2 3" key="1">
    <citation type="journal article" date="2019" name="Commun. Biol.">
        <title>The bagworm genome reveals a unique fibroin gene that provides high tensile strength.</title>
        <authorList>
            <person name="Kono N."/>
            <person name="Nakamura H."/>
            <person name="Ohtoshi R."/>
            <person name="Tomita M."/>
            <person name="Numata K."/>
            <person name="Arakawa K."/>
        </authorList>
    </citation>
    <scope>NUCLEOTIDE SEQUENCE [LARGE SCALE GENOMIC DNA]</scope>
</reference>
<keyword evidence="3" id="KW-1185">Reference proteome</keyword>
<dbReference type="SUPFAM" id="SSF81296">
    <property type="entry name" value="E set domains"/>
    <property type="match status" value="1"/>
</dbReference>
<evidence type="ECO:0000313" key="3">
    <source>
        <dbReference type="Proteomes" id="UP000299102"/>
    </source>
</evidence>
<dbReference type="Gene3D" id="2.60.40.770">
    <property type="match status" value="1"/>
</dbReference>
<dbReference type="InterPro" id="IPR003172">
    <property type="entry name" value="ML_dom"/>
</dbReference>
<evidence type="ECO:0000313" key="2">
    <source>
        <dbReference type="EMBL" id="GBP35455.1"/>
    </source>
</evidence>
<name>A0A4C1VCW0_EUMVA</name>
<sequence length="163" mass="18081">MYTCEDLYRRANVSINHTSAVYKLSRVGVGLLPLQIPSQHKPASSHVTMLTKLVLSCALFGHRLRLQHQRRSTANPGDLPLNTYVEGCRDPPCQLPQLQDAVINVQFRAPRPLATLRTLATAYLRIGLISIPINYDLQEHSETCQFLTNAQCPLAEGSSCSTP</sequence>
<dbReference type="AlphaFoldDB" id="A0A4C1VCW0"/>
<dbReference type="EMBL" id="BGZK01000303">
    <property type="protein sequence ID" value="GBP35455.1"/>
    <property type="molecule type" value="Genomic_DNA"/>
</dbReference>
<proteinExistence type="predicted"/>
<evidence type="ECO:0000259" key="1">
    <source>
        <dbReference type="Pfam" id="PF02221"/>
    </source>
</evidence>
<dbReference type="OrthoDB" id="6489092at2759"/>
<accession>A0A4C1VCW0</accession>
<dbReference type="Proteomes" id="UP000299102">
    <property type="component" value="Unassembled WGS sequence"/>
</dbReference>
<comment type="caution">
    <text evidence="2">The sequence shown here is derived from an EMBL/GenBank/DDBJ whole genome shotgun (WGS) entry which is preliminary data.</text>
</comment>
<protein>
    <recommendedName>
        <fullName evidence="1">MD-2-related lipid-recognition domain-containing protein</fullName>
    </recommendedName>
</protein>
<dbReference type="InterPro" id="IPR014756">
    <property type="entry name" value="Ig_E-set"/>
</dbReference>
<dbReference type="Pfam" id="PF02221">
    <property type="entry name" value="E1_DerP2_DerF2"/>
    <property type="match status" value="1"/>
</dbReference>
<gene>
    <name evidence="2" type="ORF">EVAR_94908_1</name>
</gene>
<feature type="domain" description="MD-2-related lipid-recognition" evidence="1">
    <location>
        <begin position="91"/>
        <end position="159"/>
    </location>
</feature>
<organism evidence="2 3">
    <name type="scientific">Eumeta variegata</name>
    <name type="common">Bagworm moth</name>
    <name type="synonym">Eumeta japonica</name>
    <dbReference type="NCBI Taxonomy" id="151549"/>
    <lineage>
        <taxon>Eukaryota</taxon>
        <taxon>Metazoa</taxon>
        <taxon>Ecdysozoa</taxon>
        <taxon>Arthropoda</taxon>
        <taxon>Hexapoda</taxon>
        <taxon>Insecta</taxon>
        <taxon>Pterygota</taxon>
        <taxon>Neoptera</taxon>
        <taxon>Endopterygota</taxon>
        <taxon>Lepidoptera</taxon>
        <taxon>Glossata</taxon>
        <taxon>Ditrysia</taxon>
        <taxon>Tineoidea</taxon>
        <taxon>Psychidae</taxon>
        <taxon>Oiketicinae</taxon>
        <taxon>Eumeta</taxon>
    </lineage>
</organism>